<evidence type="ECO:0000313" key="2">
    <source>
        <dbReference type="EMBL" id="MBN8206195.1"/>
    </source>
</evidence>
<dbReference type="AlphaFoldDB" id="A0A939IRV4"/>
<dbReference type="RefSeq" id="WP_206823865.1">
    <property type="nucleotide sequence ID" value="NZ_JAEMWU010000001.1"/>
</dbReference>
<keyword evidence="1" id="KW-0812">Transmembrane</keyword>
<gene>
    <name evidence="2" type="ORF">JF543_09495</name>
</gene>
<dbReference type="EMBL" id="JAEMWU010000001">
    <property type="protein sequence ID" value="MBN8206195.1"/>
    <property type="molecule type" value="Genomic_DNA"/>
</dbReference>
<feature type="transmembrane region" description="Helical" evidence="1">
    <location>
        <begin position="44"/>
        <end position="68"/>
    </location>
</feature>
<comment type="caution">
    <text evidence="2">The sequence shown here is derived from an EMBL/GenBank/DDBJ whole genome shotgun (WGS) entry which is preliminary data.</text>
</comment>
<reference evidence="2" key="1">
    <citation type="submission" date="2020-12" db="EMBL/GenBank/DDBJ databases">
        <title>PHA producing bacteria isolated from mangrove.</title>
        <authorList>
            <person name="Zheng W."/>
            <person name="Yu S."/>
            <person name="Huang Y."/>
        </authorList>
    </citation>
    <scope>NUCLEOTIDE SEQUENCE</scope>
    <source>
        <strain evidence="2">GN8-5</strain>
    </source>
</reference>
<feature type="transmembrane region" description="Helical" evidence="1">
    <location>
        <begin position="20"/>
        <end position="38"/>
    </location>
</feature>
<proteinExistence type="predicted"/>
<organism evidence="2 3">
    <name type="scientific">Microbacterium esteraromaticum</name>
    <dbReference type="NCBI Taxonomy" id="57043"/>
    <lineage>
        <taxon>Bacteria</taxon>
        <taxon>Bacillati</taxon>
        <taxon>Actinomycetota</taxon>
        <taxon>Actinomycetes</taxon>
        <taxon>Micrococcales</taxon>
        <taxon>Microbacteriaceae</taxon>
        <taxon>Microbacterium</taxon>
    </lineage>
</organism>
<keyword evidence="1" id="KW-1133">Transmembrane helix</keyword>
<feature type="transmembrane region" description="Helical" evidence="1">
    <location>
        <begin position="113"/>
        <end position="132"/>
    </location>
</feature>
<dbReference type="Proteomes" id="UP000664385">
    <property type="component" value="Unassembled WGS sequence"/>
</dbReference>
<feature type="transmembrane region" description="Helical" evidence="1">
    <location>
        <begin position="80"/>
        <end position="107"/>
    </location>
</feature>
<sequence>MAHGRSKRAVNAERLKERIYISFAALAVLVALSAHEVAPEAATGTLVITVLGTVTAVFVADMLSHLVVQGGLPTAAELRHALAASFGAATAGIAPVLLLTGAIAGWWSTECALLAGQLCVVLGLVIVAYLAVRRVPMRWWQRIIALGVEALVGSLVVIIQVAAHGG</sequence>
<evidence type="ECO:0000256" key="1">
    <source>
        <dbReference type="SAM" id="Phobius"/>
    </source>
</evidence>
<feature type="transmembrane region" description="Helical" evidence="1">
    <location>
        <begin position="144"/>
        <end position="163"/>
    </location>
</feature>
<accession>A0A939IRV4</accession>
<protein>
    <submittedName>
        <fullName evidence="2">Uncharacterized protein</fullName>
    </submittedName>
</protein>
<name>A0A939IRV4_9MICO</name>
<keyword evidence="1" id="KW-0472">Membrane</keyword>
<evidence type="ECO:0000313" key="3">
    <source>
        <dbReference type="Proteomes" id="UP000664385"/>
    </source>
</evidence>